<dbReference type="EMBL" id="CACVKT020003071">
    <property type="protein sequence ID" value="CAC5381580.1"/>
    <property type="molecule type" value="Genomic_DNA"/>
</dbReference>
<organism evidence="3 4">
    <name type="scientific">Mytilus coruscus</name>
    <name type="common">Sea mussel</name>
    <dbReference type="NCBI Taxonomy" id="42192"/>
    <lineage>
        <taxon>Eukaryota</taxon>
        <taxon>Metazoa</taxon>
        <taxon>Spiralia</taxon>
        <taxon>Lophotrochozoa</taxon>
        <taxon>Mollusca</taxon>
        <taxon>Bivalvia</taxon>
        <taxon>Autobranchia</taxon>
        <taxon>Pteriomorphia</taxon>
        <taxon>Mytilida</taxon>
        <taxon>Mytiloidea</taxon>
        <taxon>Mytilidae</taxon>
        <taxon>Mytilinae</taxon>
        <taxon>Mytilus</taxon>
    </lineage>
</organism>
<feature type="compositionally biased region" description="Basic residues" evidence="2">
    <location>
        <begin position="1"/>
        <end position="13"/>
    </location>
</feature>
<accession>A0A6J8BE91</accession>
<proteinExistence type="predicted"/>
<name>A0A6J8BE91_MYTCO</name>
<feature type="compositionally biased region" description="Basic and acidic residues" evidence="2">
    <location>
        <begin position="493"/>
        <end position="508"/>
    </location>
</feature>
<feature type="coiled-coil region" evidence="1">
    <location>
        <begin position="62"/>
        <end position="89"/>
    </location>
</feature>
<feature type="region of interest" description="Disordered" evidence="2">
    <location>
        <begin position="479"/>
        <end position="510"/>
    </location>
</feature>
<dbReference type="AlphaFoldDB" id="A0A6J8BE91"/>
<dbReference type="PANTHER" id="PTHR46601:SF1">
    <property type="entry name" value="ADF-H DOMAIN-CONTAINING PROTEIN"/>
    <property type="match status" value="1"/>
</dbReference>
<reference evidence="3 4" key="1">
    <citation type="submission" date="2020-06" db="EMBL/GenBank/DDBJ databases">
        <authorList>
            <person name="Li R."/>
            <person name="Bekaert M."/>
        </authorList>
    </citation>
    <scope>NUCLEOTIDE SEQUENCE [LARGE SCALE GENOMIC DNA]</scope>
    <source>
        <strain evidence="4">wild</strain>
    </source>
</reference>
<sequence>MWRNQKRRQRKAKKDIENALTPPNSPMNDENDAEQPQPQISHQKAQSIRKWNRQKSKCYRDLAILEKKLTNATRQVDMYKKRLDTMKIDAESHRKKTRRLLRLFPRKQTETIRKTLNVHFAIIKQMREKYKKRKSKLMVDCAVIGRVTRKYKITNHLREELGMYCNTKTRTKHGTKVIRLTKQVQAFFQRDDNPRMTTGIKRTLTKNKIKHQKRLMLDTLRNLYSKFEAENSELADKVHDELWLKYRKHSYTIQNQFSHYKTTNESLQTTECFIHIDFAENYVTKLSQEIQSKHFGASQMQISLHTGYYITGQMDTIQLFCGVSNSLQHDPVSVWAYLHHILVKIKEEFPSVDPLHFFSVTGHGKGIPDGIGAALKRSADVRVKHGSDIENTKNFVRQIKASGSRVYVYEIQKHIKSTESKILNKQLKTVPGTMNIHKVITNQPGEIAHRLVSCTCKEKICNGHELSHFTFSSKADAETSARKDENANDVQDNDVKSKQDTHKKDYDKKKVRKKKCQDFEELKSKCLDITSQIDDIEGHQRSNRGFMADLVSDRYTPNKQKENGNKAIKVRVDGDCLPATGSVFAFGSDRHPIEIRTRIILEQVMQQDKYLDARIRQC</sequence>
<protein>
    <submittedName>
        <fullName evidence="3">Uncharacterized protein</fullName>
    </submittedName>
</protein>
<dbReference type="OrthoDB" id="10043303at2759"/>
<dbReference type="Proteomes" id="UP000507470">
    <property type="component" value="Unassembled WGS sequence"/>
</dbReference>
<evidence type="ECO:0000313" key="4">
    <source>
        <dbReference type="Proteomes" id="UP000507470"/>
    </source>
</evidence>
<evidence type="ECO:0000256" key="2">
    <source>
        <dbReference type="SAM" id="MobiDB-lite"/>
    </source>
</evidence>
<dbReference type="PANTHER" id="PTHR46601">
    <property type="entry name" value="ULP_PROTEASE DOMAIN-CONTAINING PROTEIN"/>
    <property type="match status" value="1"/>
</dbReference>
<evidence type="ECO:0000256" key="1">
    <source>
        <dbReference type="SAM" id="Coils"/>
    </source>
</evidence>
<feature type="region of interest" description="Disordered" evidence="2">
    <location>
        <begin position="1"/>
        <end position="52"/>
    </location>
</feature>
<keyword evidence="4" id="KW-1185">Reference proteome</keyword>
<evidence type="ECO:0000313" key="3">
    <source>
        <dbReference type="EMBL" id="CAC5381580.1"/>
    </source>
</evidence>
<feature type="compositionally biased region" description="Polar residues" evidence="2">
    <location>
        <begin position="34"/>
        <end position="46"/>
    </location>
</feature>
<keyword evidence="1" id="KW-0175">Coiled coil</keyword>
<gene>
    <name evidence="3" type="ORF">MCOR_17432</name>
</gene>